<organism evidence="1 2">
    <name type="scientific">Linnemannia exigua</name>
    <dbReference type="NCBI Taxonomy" id="604196"/>
    <lineage>
        <taxon>Eukaryota</taxon>
        <taxon>Fungi</taxon>
        <taxon>Fungi incertae sedis</taxon>
        <taxon>Mucoromycota</taxon>
        <taxon>Mortierellomycotina</taxon>
        <taxon>Mortierellomycetes</taxon>
        <taxon>Mortierellales</taxon>
        <taxon>Mortierellaceae</taxon>
        <taxon>Linnemannia</taxon>
    </lineage>
</organism>
<sequence length="121" mass="14376">MVKLKELVIGYECRRPMHPLEPRLGVDGQMYLRYEGPVLDTLELSLESGLERLSALKELEVFGFEWVNHGIGKRECWSGWLRLRVMWGLGKDRFRQMEYDSYKGELREYFQALRPDVVHEL</sequence>
<protein>
    <submittedName>
        <fullName evidence="1">Uncharacterized protein</fullName>
    </submittedName>
</protein>
<evidence type="ECO:0000313" key="1">
    <source>
        <dbReference type="EMBL" id="KAG0277774.1"/>
    </source>
</evidence>
<comment type="caution">
    <text evidence="1">The sequence shown here is derived from an EMBL/GenBank/DDBJ whole genome shotgun (WGS) entry which is preliminary data.</text>
</comment>
<keyword evidence="2" id="KW-1185">Reference proteome</keyword>
<dbReference type="AlphaFoldDB" id="A0AAD4DGZ4"/>
<evidence type="ECO:0000313" key="2">
    <source>
        <dbReference type="Proteomes" id="UP001194580"/>
    </source>
</evidence>
<dbReference type="Proteomes" id="UP001194580">
    <property type="component" value="Unassembled WGS sequence"/>
</dbReference>
<gene>
    <name evidence="1" type="ORF">BGZ95_005358</name>
</gene>
<dbReference type="EMBL" id="JAAAIL010000248">
    <property type="protein sequence ID" value="KAG0277774.1"/>
    <property type="molecule type" value="Genomic_DNA"/>
</dbReference>
<accession>A0AAD4DGZ4</accession>
<reference evidence="1" key="1">
    <citation type="journal article" date="2020" name="Fungal Divers.">
        <title>Resolving the Mortierellaceae phylogeny through synthesis of multi-gene phylogenetics and phylogenomics.</title>
        <authorList>
            <person name="Vandepol N."/>
            <person name="Liber J."/>
            <person name="Desiro A."/>
            <person name="Na H."/>
            <person name="Kennedy M."/>
            <person name="Barry K."/>
            <person name="Grigoriev I.V."/>
            <person name="Miller A.N."/>
            <person name="O'Donnell K."/>
            <person name="Stajich J.E."/>
            <person name="Bonito G."/>
        </authorList>
    </citation>
    <scope>NUCLEOTIDE SEQUENCE</scope>
    <source>
        <strain evidence="1">NRRL 28262</strain>
    </source>
</reference>
<proteinExistence type="predicted"/>
<name>A0AAD4DGZ4_9FUNG</name>